<dbReference type="Proteomes" id="UP000244152">
    <property type="component" value="Unassembled WGS sequence"/>
</dbReference>
<reference evidence="2 3" key="1">
    <citation type="submission" date="2018-04" db="EMBL/GenBank/DDBJ databases">
        <title>Active sludge and wastewater microbial communities from Klosterneuburg, Austria.</title>
        <authorList>
            <person name="Wagner M."/>
        </authorList>
    </citation>
    <scope>NUCLEOTIDE SEQUENCE [LARGE SCALE GENOMIC DNA]</scope>
    <source>
        <strain evidence="2 3">Nl12</strain>
    </source>
</reference>
<accession>A0A2T5I059</accession>
<keyword evidence="1" id="KW-1133">Transmembrane helix</keyword>
<dbReference type="EMBL" id="QAOK01000056">
    <property type="protein sequence ID" value="PTQ77204.1"/>
    <property type="molecule type" value="Genomic_DNA"/>
</dbReference>
<proteinExistence type="predicted"/>
<name>A0A2T5I059_9PROT</name>
<protein>
    <submittedName>
        <fullName evidence="2">Uncharacterized protein</fullName>
    </submittedName>
</protein>
<evidence type="ECO:0000313" key="3">
    <source>
        <dbReference type="Proteomes" id="UP000244152"/>
    </source>
</evidence>
<evidence type="ECO:0000313" key="2">
    <source>
        <dbReference type="EMBL" id="PTQ77204.1"/>
    </source>
</evidence>
<feature type="transmembrane region" description="Helical" evidence="1">
    <location>
        <begin position="46"/>
        <end position="63"/>
    </location>
</feature>
<keyword evidence="1" id="KW-0472">Membrane</keyword>
<organism evidence="2 3">
    <name type="scientific">Nitrosospira multiformis</name>
    <dbReference type="NCBI Taxonomy" id="1231"/>
    <lineage>
        <taxon>Bacteria</taxon>
        <taxon>Pseudomonadati</taxon>
        <taxon>Pseudomonadota</taxon>
        <taxon>Betaproteobacteria</taxon>
        <taxon>Nitrosomonadales</taxon>
        <taxon>Nitrosomonadaceae</taxon>
        <taxon>Nitrosospira</taxon>
    </lineage>
</organism>
<comment type="caution">
    <text evidence="2">The sequence shown here is derived from an EMBL/GenBank/DDBJ whole genome shotgun (WGS) entry which is preliminary data.</text>
</comment>
<gene>
    <name evidence="2" type="ORF">C8R21_1566</name>
</gene>
<dbReference type="AlphaFoldDB" id="A0A2T5I059"/>
<evidence type="ECO:0000256" key="1">
    <source>
        <dbReference type="SAM" id="Phobius"/>
    </source>
</evidence>
<keyword evidence="1" id="KW-0812">Transmembrane</keyword>
<sequence>MLCKRYAMEPGRCANDKYPACPDLRAVIAIFITLGLAGAIYEHRAAPPMVGFMFVALILFGLTC</sequence>
<feature type="transmembrane region" description="Helical" evidence="1">
    <location>
        <begin position="21"/>
        <end position="40"/>
    </location>
</feature>